<gene>
    <name evidence="2" type="ORF">SAMN05216544_1761</name>
</gene>
<dbReference type="EMBL" id="FNHZ01000005">
    <property type="protein sequence ID" value="SDN06205.1"/>
    <property type="molecule type" value="Genomic_DNA"/>
</dbReference>
<feature type="transmembrane region" description="Helical" evidence="1">
    <location>
        <begin position="12"/>
        <end position="33"/>
    </location>
</feature>
<feature type="transmembrane region" description="Helical" evidence="1">
    <location>
        <begin position="252"/>
        <end position="275"/>
    </location>
</feature>
<feature type="transmembrane region" description="Helical" evidence="1">
    <location>
        <begin position="205"/>
        <end position="226"/>
    </location>
</feature>
<proteinExistence type="predicted"/>
<dbReference type="AlphaFoldDB" id="A0A1G9YCC5"/>
<evidence type="ECO:0000313" key="2">
    <source>
        <dbReference type="EMBL" id="SDN06205.1"/>
    </source>
</evidence>
<keyword evidence="3" id="KW-1185">Reference proteome</keyword>
<dbReference type="Proteomes" id="UP000187651">
    <property type="component" value="Unassembled WGS sequence"/>
</dbReference>
<dbReference type="RefSeq" id="WP_074521814.1">
    <property type="nucleotide sequence ID" value="NZ_FNHZ01000005.1"/>
</dbReference>
<dbReference type="OrthoDB" id="2046373at2"/>
<keyword evidence="1" id="KW-0472">Membrane</keyword>
<sequence>MEATRKKKIKEYIVPGIASFILSILLTVMGYLIGTYFGLFNKTLVIDAMNKSTYYESVNKYCYTEALDYLYPSNLDESVLENVFTIKNTYNQGKNYLLAVLNGDSYSINTDYVRDTLTSNIETYIQSNNIPEENIDREGINNLIDHICLIYSKNLSVSFLYYYNSLKAIFRQLIVYGLPALALLSIACLLVILRSNKWLHRSLRFVSYSLLAATIMTSILPLGLLISKKYQQLNVRPVYFSKMLARYLRASLNIYLVVSLILFIWALLIICVIYYKKKSLMKSM</sequence>
<reference evidence="3" key="1">
    <citation type="submission" date="2016-10" db="EMBL/GenBank/DDBJ databases">
        <authorList>
            <person name="Varghese N."/>
            <person name="Submissions S."/>
        </authorList>
    </citation>
    <scope>NUCLEOTIDE SEQUENCE [LARGE SCALE GENOMIC DNA]</scope>
    <source>
        <strain evidence="3">M83</strain>
    </source>
</reference>
<keyword evidence="1" id="KW-0812">Transmembrane</keyword>
<keyword evidence="1" id="KW-1133">Transmembrane helix</keyword>
<feature type="transmembrane region" description="Helical" evidence="1">
    <location>
        <begin position="173"/>
        <end position="193"/>
    </location>
</feature>
<name>A0A1G9YCC5_9FIRM</name>
<protein>
    <submittedName>
        <fullName evidence="2">Uncharacterized protein</fullName>
    </submittedName>
</protein>
<accession>A0A1G9YCC5</accession>
<evidence type="ECO:0000313" key="3">
    <source>
        <dbReference type="Proteomes" id="UP000187651"/>
    </source>
</evidence>
<organism evidence="2 3">
    <name type="scientific">Lachnospira pectinoschiza</name>
    <dbReference type="NCBI Taxonomy" id="28052"/>
    <lineage>
        <taxon>Bacteria</taxon>
        <taxon>Bacillati</taxon>
        <taxon>Bacillota</taxon>
        <taxon>Clostridia</taxon>
        <taxon>Lachnospirales</taxon>
        <taxon>Lachnospiraceae</taxon>
        <taxon>Lachnospira</taxon>
    </lineage>
</organism>
<evidence type="ECO:0000256" key="1">
    <source>
        <dbReference type="SAM" id="Phobius"/>
    </source>
</evidence>